<proteinExistence type="predicted"/>
<keyword evidence="3" id="KW-1185">Reference proteome</keyword>
<dbReference type="EMBL" id="JAODUO010001523">
    <property type="protein sequence ID" value="KAK2162438.1"/>
    <property type="molecule type" value="Genomic_DNA"/>
</dbReference>
<dbReference type="PANTHER" id="PTHR16897:SF2">
    <property type="entry name" value="OS03G0226600 PROTEIN"/>
    <property type="match status" value="1"/>
</dbReference>
<gene>
    <name evidence="2" type="ORF">NP493_1523g00003</name>
</gene>
<protein>
    <recommendedName>
        <fullName evidence="1">Fibronectin type-III domain-containing protein</fullName>
    </recommendedName>
</protein>
<dbReference type="PROSITE" id="PS50853">
    <property type="entry name" value="FN3"/>
    <property type="match status" value="1"/>
</dbReference>
<feature type="non-terminal residue" evidence="2">
    <location>
        <position position="1"/>
    </location>
</feature>
<dbReference type="PANTHER" id="PTHR16897">
    <property type="entry name" value="OS10G0105400 PROTEIN"/>
    <property type="match status" value="1"/>
</dbReference>
<feature type="domain" description="Fibronectin type-III" evidence="1">
    <location>
        <begin position="35"/>
        <end position="133"/>
    </location>
</feature>
<dbReference type="InterPro" id="IPR003961">
    <property type="entry name" value="FN3_dom"/>
</dbReference>
<accession>A0AAD9JZP6</accession>
<dbReference type="AlphaFoldDB" id="A0AAD9JZP6"/>
<dbReference type="Proteomes" id="UP001209878">
    <property type="component" value="Unassembled WGS sequence"/>
</dbReference>
<evidence type="ECO:0000313" key="2">
    <source>
        <dbReference type="EMBL" id="KAK2162438.1"/>
    </source>
</evidence>
<evidence type="ECO:0000259" key="1">
    <source>
        <dbReference type="PROSITE" id="PS50853"/>
    </source>
</evidence>
<reference evidence="2" key="1">
    <citation type="journal article" date="2023" name="Mol. Biol. Evol.">
        <title>Third-Generation Sequencing Reveals the Adaptive Role of the Epigenome in Three Deep-Sea Polychaetes.</title>
        <authorList>
            <person name="Perez M."/>
            <person name="Aroh O."/>
            <person name="Sun Y."/>
            <person name="Lan Y."/>
            <person name="Juniper S.K."/>
            <person name="Young C.R."/>
            <person name="Angers B."/>
            <person name="Qian P.Y."/>
        </authorList>
    </citation>
    <scope>NUCLEOTIDE SEQUENCE</scope>
    <source>
        <strain evidence="2">R07B-5</strain>
    </source>
</reference>
<comment type="caution">
    <text evidence="2">The sequence shown here is derived from an EMBL/GenBank/DDBJ whole genome shotgun (WGS) entry which is preliminary data.</text>
</comment>
<organism evidence="2 3">
    <name type="scientific">Ridgeia piscesae</name>
    <name type="common">Tubeworm</name>
    <dbReference type="NCBI Taxonomy" id="27915"/>
    <lineage>
        <taxon>Eukaryota</taxon>
        <taxon>Metazoa</taxon>
        <taxon>Spiralia</taxon>
        <taxon>Lophotrochozoa</taxon>
        <taxon>Annelida</taxon>
        <taxon>Polychaeta</taxon>
        <taxon>Sedentaria</taxon>
        <taxon>Canalipalpata</taxon>
        <taxon>Sabellida</taxon>
        <taxon>Siboglinidae</taxon>
        <taxon>Ridgeia</taxon>
    </lineage>
</organism>
<dbReference type="InterPro" id="IPR036116">
    <property type="entry name" value="FN3_sf"/>
</dbReference>
<sequence>HKTGFLLDNVVVQEVGLGHRSPSTDPRDPVSLHVQPMQVHVTSRGSYTAVTAAWDVEDPESPVTGHSWAIGTVRGGVQLQNFRSLGRQTHARADALLLQHGTEVHVTVVAENAAGLTTAIYSDPRTVDLTPPQLCCLIDGDSGEDVSYQTSRTLEIKWSVKDPESGVKYCDWAVGKSPGSQEVQPFTRTTSLSTVSVALDASVSHGETVFSVVRCFNYAGLQSTLVSSGVVMVTESPDVSMATLNVITSSVSYYPTRDSHQTDRERLFFGWEGVRDKSGIAGYEVSIRRAIAQFVLPWRRLTSANQLFVELQDLGLESYTTYTLMMRATNHAGRRSDVITRNFTIETDTPHIKNASIRSHWPKQWILNLDWTGVFLSNSSLFYEVNIGTTRGGIDVLTGLETEKTTLRITGVDHTKHHYVTLTAVNKAGLYRTSTYIVTYNPPTGTV</sequence>
<evidence type="ECO:0000313" key="3">
    <source>
        <dbReference type="Proteomes" id="UP001209878"/>
    </source>
</evidence>
<name>A0AAD9JZP6_RIDPI</name>
<dbReference type="SUPFAM" id="SSF49265">
    <property type="entry name" value="Fibronectin type III"/>
    <property type="match status" value="1"/>
</dbReference>